<organism evidence="10 11">
    <name type="scientific">Rubrivirga marina</name>
    <dbReference type="NCBI Taxonomy" id="1196024"/>
    <lineage>
        <taxon>Bacteria</taxon>
        <taxon>Pseudomonadati</taxon>
        <taxon>Rhodothermota</taxon>
        <taxon>Rhodothermia</taxon>
        <taxon>Rhodothermales</taxon>
        <taxon>Rubricoccaceae</taxon>
        <taxon>Rubrivirga</taxon>
    </lineage>
</organism>
<dbReference type="GO" id="GO:0008239">
    <property type="term" value="F:dipeptidyl-peptidase activity"/>
    <property type="evidence" value="ECO:0007669"/>
    <property type="project" value="TreeGrafter"/>
</dbReference>
<dbReference type="Gene3D" id="2.140.10.30">
    <property type="entry name" value="Dipeptidylpeptidase IV, N-terminal domain"/>
    <property type="match status" value="1"/>
</dbReference>
<evidence type="ECO:0000259" key="9">
    <source>
        <dbReference type="Pfam" id="PF00930"/>
    </source>
</evidence>
<feature type="signal peptide" evidence="7">
    <location>
        <begin position="1"/>
        <end position="18"/>
    </location>
</feature>
<evidence type="ECO:0000256" key="6">
    <source>
        <dbReference type="ARBA" id="ARBA00045885"/>
    </source>
</evidence>
<dbReference type="SUPFAM" id="SSF53474">
    <property type="entry name" value="alpha/beta-Hydrolases"/>
    <property type="match status" value="1"/>
</dbReference>
<gene>
    <name evidence="10" type="ORF">BSZ37_09555</name>
</gene>
<dbReference type="EMBL" id="MQWD01000001">
    <property type="protein sequence ID" value="PAP76669.1"/>
    <property type="molecule type" value="Genomic_DNA"/>
</dbReference>
<evidence type="ECO:0000256" key="1">
    <source>
        <dbReference type="ARBA" id="ARBA00022670"/>
    </source>
</evidence>
<evidence type="ECO:0000259" key="8">
    <source>
        <dbReference type="Pfam" id="PF00326"/>
    </source>
</evidence>
<comment type="function">
    <text evidence="6">This enzyme catalyzes the hydrolysis of the N-terminal peptide bond of an N-acetylated peptide to generate an N-acetylated amino acid and a peptide with a free N-terminus. It preferentially cleaves off Ac-Ala, Ac-Met and Ac-Ser. Also, involved in the degradation of oxidized and glycated proteins.</text>
</comment>
<evidence type="ECO:0000256" key="2">
    <source>
        <dbReference type="ARBA" id="ARBA00022801"/>
    </source>
</evidence>
<proteinExistence type="predicted"/>
<evidence type="ECO:0000256" key="5">
    <source>
        <dbReference type="ARBA" id="ARBA00032596"/>
    </source>
</evidence>
<dbReference type="Gene3D" id="3.40.50.1820">
    <property type="entry name" value="alpha/beta hydrolase"/>
    <property type="match status" value="1"/>
</dbReference>
<feature type="domain" description="Peptidase S9 prolyl oligopeptidase catalytic" evidence="8">
    <location>
        <begin position="585"/>
        <end position="781"/>
    </location>
</feature>
<evidence type="ECO:0000256" key="7">
    <source>
        <dbReference type="SAM" id="SignalP"/>
    </source>
</evidence>
<dbReference type="InterPro" id="IPR050278">
    <property type="entry name" value="Serine_Prot_S9B/DPPIV"/>
</dbReference>
<protein>
    <recommendedName>
        <fullName evidence="5">Acyl-peptide hydrolase</fullName>
    </recommendedName>
    <alternativeName>
        <fullName evidence="4">Acylaminoacyl-peptidase</fullName>
    </alternativeName>
</protein>
<comment type="caution">
    <text evidence="10">The sequence shown here is derived from an EMBL/GenBank/DDBJ whole genome shotgun (WGS) entry which is preliminary data.</text>
</comment>
<dbReference type="SUPFAM" id="SSF82171">
    <property type="entry name" value="DPP6 N-terminal domain-like"/>
    <property type="match status" value="1"/>
</dbReference>
<dbReference type="PANTHER" id="PTHR11731">
    <property type="entry name" value="PROTEASE FAMILY S9B,C DIPEPTIDYL-PEPTIDASE IV-RELATED"/>
    <property type="match status" value="1"/>
</dbReference>
<evidence type="ECO:0000256" key="4">
    <source>
        <dbReference type="ARBA" id="ARBA00032284"/>
    </source>
</evidence>
<dbReference type="InterPro" id="IPR029058">
    <property type="entry name" value="AB_hydrolase_fold"/>
</dbReference>
<dbReference type="AlphaFoldDB" id="A0A271J1T4"/>
<evidence type="ECO:0000313" key="11">
    <source>
        <dbReference type="Proteomes" id="UP000216339"/>
    </source>
</evidence>
<reference evidence="10 11" key="1">
    <citation type="submission" date="2016-11" db="EMBL/GenBank/DDBJ databases">
        <title>Study of marine rhodopsin-containing bacteria.</title>
        <authorList>
            <person name="Yoshizawa S."/>
            <person name="Kumagai Y."/>
            <person name="Kogure K."/>
        </authorList>
    </citation>
    <scope>NUCLEOTIDE SEQUENCE [LARGE SCALE GENOMIC DNA]</scope>
    <source>
        <strain evidence="10 11">SAORIC-28</strain>
    </source>
</reference>
<dbReference type="InterPro" id="IPR001375">
    <property type="entry name" value="Peptidase_S9_cat"/>
</dbReference>
<dbReference type="OrthoDB" id="9812921at2"/>
<accession>A0A271J1T4</accession>
<dbReference type="PROSITE" id="PS00708">
    <property type="entry name" value="PRO_ENDOPEP_SER"/>
    <property type="match status" value="1"/>
</dbReference>
<keyword evidence="3" id="KW-0007">Acetylation</keyword>
<dbReference type="Pfam" id="PF00326">
    <property type="entry name" value="Peptidase_S9"/>
    <property type="match status" value="1"/>
</dbReference>
<dbReference type="InterPro" id="IPR011042">
    <property type="entry name" value="6-blade_b-propeller_TolB-like"/>
</dbReference>
<keyword evidence="7" id="KW-0732">Signal</keyword>
<dbReference type="InterPro" id="IPR002469">
    <property type="entry name" value="Peptidase_S9B_N"/>
</dbReference>
<feature type="domain" description="Dipeptidylpeptidase IV N-terminal" evidence="9">
    <location>
        <begin position="243"/>
        <end position="496"/>
    </location>
</feature>
<keyword evidence="11" id="KW-1185">Reference proteome</keyword>
<dbReference type="GO" id="GO:0006508">
    <property type="term" value="P:proteolysis"/>
    <property type="evidence" value="ECO:0007669"/>
    <property type="project" value="UniProtKB-KW"/>
</dbReference>
<sequence length="790" mass="87458">MRPALVFALLALAGPALAQRMSPLTIEQITQRPEDWIGAWPSEPYWTEAGDAVYFEWNPDGRFPADSLFRVDPAGGEPEAVPADVRRGLPPRFEGWAADGRYSPDGTRRAFTRGGDVYVYDRATGRTERITRTPARESSPRYLADGALVFRRGDALVGLVGGAVVQLTDLRTGTEPADPSPSDRAAYLRDQQRRLFDVIRQRALQDSLAEAAREREALDADAPPTFYLGDQSVGQLAADAGGRFVAFTLSDQPDPEPTLLINYVTETGVAAEIEARPKVGAPRVGADLYVQDLARDTTVRIDLTTLPGAFDPSDFSDAPADSARMFQPWLAWSPEPGVAVVDVRTIDNKDRWIARLDAATGVLTTLDRQRDEAWVGGPGISWWGGSSAGGFLPDGRYWFQSERTGWSHLYAADLARGTVEALTEGPFEVEEAILSADGETWILETSEGDLGQRQVWTMPNARGGFARRRQVTEAVGKWDVAVAPDGERLAFLHSTSTRPPEVHVGRLGGEIERVTDSVRDEWAAYPWREAEIVEIPASDDLAVPARIYRPDDPNGAAVLFVHGAGYLQNAHRWWSSYFREYQFHNLLADLGYVVLDVDYRASAGYGRDWRTAVYRHMGGRDLQDYVDASAWLGDEFGIPPERVAIYGGSYGGFLTLMALFTEPEHFGGGAALRSVTDWAHYNDTYTRNILNTPLQDPEAYRRSSPIEFAAGLEDPLLMTHGLVDDNVQPQDIFRLTQRLIELGKRDWELAIAPVEPHGYVEPTSWADKLHRILDLFEHAVGPERGDESEG</sequence>
<dbReference type="Pfam" id="PF00930">
    <property type="entry name" value="DPPIV_N"/>
    <property type="match status" value="1"/>
</dbReference>
<name>A0A271J1T4_9BACT</name>
<dbReference type="PANTHER" id="PTHR11731:SF193">
    <property type="entry name" value="DIPEPTIDYL PEPTIDASE 9"/>
    <property type="match status" value="1"/>
</dbReference>
<keyword evidence="1" id="KW-0645">Protease</keyword>
<evidence type="ECO:0000313" key="10">
    <source>
        <dbReference type="EMBL" id="PAP76669.1"/>
    </source>
</evidence>
<keyword evidence="2" id="KW-0378">Hydrolase</keyword>
<dbReference type="InterPro" id="IPR002471">
    <property type="entry name" value="Pept_S9_AS"/>
</dbReference>
<dbReference type="RefSeq" id="WP_095510329.1">
    <property type="nucleotide sequence ID" value="NZ_MQWD01000001.1"/>
</dbReference>
<dbReference type="Proteomes" id="UP000216339">
    <property type="component" value="Unassembled WGS sequence"/>
</dbReference>
<evidence type="ECO:0000256" key="3">
    <source>
        <dbReference type="ARBA" id="ARBA00022990"/>
    </source>
</evidence>
<feature type="chain" id="PRO_5012990024" description="Acyl-peptide hydrolase" evidence="7">
    <location>
        <begin position="19"/>
        <end position="790"/>
    </location>
</feature>
<dbReference type="Gene3D" id="2.120.10.30">
    <property type="entry name" value="TolB, C-terminal domain"/>
    <property type="match status" value="1"/>
</dbReference>
<dbReference type="GO" id="GO:0004252">
    <property type="term" value="F:serine-type endopeptidase activity"/>
    <property type="evidence" value="ECO:0007669"/>
    <property type="project" value="InterPro"/>
</dbReference>